<proteinExistence type="predicted"/>
<keyword evidence="3" id="KW-1185">Reference proteome</keyword>
<reference evidence="2" key="1">
    <citation type="submission" date="2022-11" db="EMBL/GenBank/DDBJ databases">
        <title>Marinomonas sp. nov., isolated from marine algae.</title>
        <authorList>
            <person name="Choi D.G."/>
            <person name="Kim J.M."/>
            <person name="Lee J.K."/>
            <person name="Baek J.H."/>
            <person name="Jeon C.O."/>
        </authorList>
    </citation>
    <scope>NUCLEOTIDE SEQUENCE</scope>
    <source>
        <strain evidence="2">KJ51-3</strain>
    </source>
</reference>
<dbReference type="InterPro" id="IPR041690">
    <property type="entry name" value="Cadherin_5"/>
</dbReference>
<gene>
    <name evidence="2" type="ORF">ONZ52_21910</name>
</gene>
<organism evidence="2 3">
    <name type="scientific">Marinomonas rhodophyticola</name>
    <dbReference type="NCBI Taxonomy" id="2992803"/>
    <lineage>
        <taxon>Bacteria</taxon>
        <taxon>Pseudomonadati</taxon>
        <taxon>Pseudomonadota</taxon>
        <taxon>Gammaproteobacteria</taxon>
        <taxon>Oceanospirillales</taxon>
        <taxon>Oceanospirillaceae</taxon>
        <taxon>Marinomonas</taxon>
    </lineage>
</organism>
<name>A0ABT3KLI2_9GAMM</name>
<dbReference type="NCBIfam" id="NF038131">
    <property type="entry name" value="choice_anch_K"/>
    <property type="match status" value="1"/>
</dbReference>
<dbReference type="Gene3D" id="2.60.40.3440">
    <property type="match status" value="1"/>
</dbReference>
<dbReference type="Proteomes" id="UP001431181">
    <property type="component" value="Unassembled WGS sequence"/>
</dbReference>
<comment type="caution">
    <text evidence="2">The sequence shown here is derived from an EMBL/GenBank/DDBJ whole genome shotgun (WGS) entry which is preliminary data.</text>
</comment>
<feature type="domain" description="Cadherin-like" evidence="1">
    <location>
        <begin position="8"/>
        <end position="61"/>
    </location>
</feature>
<dbReference type="EMBL" id="JAPEUL010000012">
    <property type="protein sequence ID" value="MCW4631418.1"/>
    <property type="molecule type" value="Genomic_DNA"/>
</dbReference>
<sequence>MPYWFSSGVSFDSEKGTVTVNEDGTLLFTPASDFSGEVEIAYQVIDEAGNTASATATVNVTPVTDVPTVELTLAPTTTTTLYSVDLSNVLDGVEDPVGNPAGFTVTAYNSDNDVVAISIKDSGTPTGFGVTGQASNGADSEIGKQEKLVVELDKPASSATFELAWLNSYNETAVYTVKYSDGTSETFTIDGNSDEGGYDRIGAPVTVNAPEGKSILAIEFSTPTTGDRVATSDYLLHSVSYESAVTNYIVDITAAPTDTDHSENITELTVTTPEGTSLSGAEKLGTENGITTWKISLNSGGFTNNVEVDPETGVVTVKGLILSVPDNFDGELSVTATATAVDPGAAAVSGSATWENSAPELAFADGSDSVVISEEDLLDSDSAAANGVSVTGTFSISDAEGQNLALSLVAPAEVMTSGGVTLVWTTDSSGNLVAKAGETEIIRVALTDTDGQHGYVVTLSGPVDHGDTTLGDAVTVDFGIAVNDGLVTTTEYVSVSIEDSAPVAVNDEDSIIVRRETFEVTGIEANWVSYQNGSDIRKFDSDDNDDGLDQIRWGSPAGSGSQSGYGFVDNDANLDGRFELNEDIVLGTFTHYNYPVYDGGAITAASMEVAFSITDDTGATQSVTLKVDFDHNETVNSSDALASRDIVTVKNTFVTFEWEGEVYTLQVVGFREVGNSDGDIITSIYTDENASTSYELVVRVVEGEGYSLPETTGNVLEGDDGVGADVLSQDGDISVVSVALGGICY</sequence>
<protein>
    <submittedName>
        <fullName evidence="2">Choice-of-anchor K domain-containing protein</fullName>
    </submittedName>
</protein>
<dbReference type="RefSeq" id="WP_265220751.1">
    <property type="nucleotide sequence ID" value="NZ_JAPEUL010000012.1"/>
</dbReference>
<dbReference type="Pfam" id="PF17892">
    <property type="entry name" value="Cadherin_5"/>
    <property type="match status" value="1"/>
</dbReference>
<evidence type="ECO:0000259" key="1">
    <source>
        <dbReference type="Pfam" id="PF17892"/>
    </source>
</evidence>
<accession>A0ABT3KLI2</accession>
<evidence type="ECO:0000313" key="2">
    <source>
        <dbReference type="EMBL" id="MCW4631418.1"/>
    </source>
</evidence>
<evidence type="ECO:0000313" key="3">
    <source>
        <dbReference type="Proteomes" id="UP001431181"/>
    </source>
</evidence>
<dbReference type="InterPro" id="IPR047995">
    <property type="entry name" value="Choice_anch_K"/>
</dbReference>